<keyword evidence="2" id="KW-0472">Membrane</keyword>
<dbReference type="Proteomes" id="UP000001868">
    <property type="component" value="Chromosome"/>
</dbReference>
<dbReference type="EMBL" id="CP000747">
    <property type="protein sequence ID" value="ACG77252.1"/>
    <property type="molecule type" value="Genomic_DNA"/>
</dbReference>
<feature type="region of interest" description="Disordered" evidence="1">
    <location>
        <begin position="1"/>
        <end position="27"/>
    </location>
</feature>
<dbReference type="SUPFAM" id="SSF47413">
    <property type="entry name" value="lambda repressor-like DNA-binding domains"/>
    <property type="match status" value="1"/>
</dbReference>
<accession>B4RGC8</accession>
<organism evidence="4 5">
    <name type="scientific">Phenylobacterium zucineum (strain HLK1)</name>
    <dbReference type="NCBI Taxonomy" id="450851"/>
    <lineage>
        <taxon>Bacteria</taxon>
        <taxon>Pseudomonadati</taxon>
        <taxon>Pseudomonadota</taxon>
        <taxon>Alphaproteobacteria</taxon>
        <taxon>Caulobacterales</taxon>
        <taxon>Caulobacteraceae</taxon>
        <taxon>Phenylobacterium</taxon>
    </lineage>
</organism>
<keyword evidence="2" id="KW-1133">Transmembrane helix</keyword>
<keyword evidence="5" id="KW-1185">Reference proteome</keyword>
<dbReference type="PROSITE" id="PS50943">
    <property type="entry name" value="HTH_CROC1"/>
    <property type="match status" value="1"/>
</dbReference>
<dbReference type="InterPro" id="IPR001387">
    <property type="entry name" value="Cro/C1-type_HTH"/>
</dbReference>
<evidence type="ECO:0000259" key="3">
    <source>
        <dbReference type="PROSITE" id="PS50943"/>
    </source>
</evidence>
<dbReference type="GO" id="GO:0003677">
    <property type="term" value="F:DNA binding"/>
    <property type="evidence" value="ECO:0007669"/>
    <property type="project" value="InterPro"/>
</dbReference>
<dbReference type="AlphaFoldDB" id="B4RGC8"/>
<dbReference type="HOGENOM" id="CLU_054704_0_0_5"/>
<dbReference type="OrthoDB" id="9790252at2"/>
<reference evidence="4 5" key="1">
    <citation type="journal article" date="2008" name="BMC Genomics">
        <title>Complete genome of Phenylobacterium zucineum - a novel facultative intracellular bacterium isolated from human erythroleukemia cell line K562.</title>
        <authorList>
            <person name="Luo Y."/>
            <person name="Xu X."/>
            <person name="Ding Z."/>
            <person name="Liu Z."/>
            <person name="Zhang B."/>
            <person name="Yan Z."/>
            <person name="Sun J."/>
            <person name="Hu S."/>
            <person name="Hu X."/>
        </authorList>
    </citation>
    <scope>NUCLEOTIDE SEQUENCE [LARGE SCALE GENOMIC DNA]</scope>
    <source>
        <strain evidence="4 5">HLK1</strain>
    </source>
</reference>
<dbReference type="PANTHER" id="PTHR34475">
    <property type="match status" value="1"/>
</dbReference>
<dbReference type="InterPro" id="IPR010982">
    <property type="entry name" value="Lambda_DNA-bd_dom_sf"/>
</dbReference>
<dbReference type="KEGG" id="pzu:PHZ_c0838"/>
<dbReference type="PANTHER" id="PTHR34475:SF1">
    <property type="entry name" value="CYTOSKELETON PROTEIN RODZ"/>
    <property type="match status" value="1"/>
</dbReference>
<feature type="region of interest" description="Disordered" evidence="1">
    <location>
        <begin position="211"/>
        <end position="236"/>
    </location>
</feature>
<protein>
    <submittedName>
        <fullName evidence="4">Putative transcriptional regulator</fullName>
    </submittedName>
</protein>
<dbReference type="CDD" id="cd00093">
    <property type="entry name" value="HTH_XRE"/>
    <property type="match status" value="1"/>
</dbReference>
<name>B4RGC8_PHEZH</name>
<evidence type="ECO:0000313" key="5">
    <source>
        <dbReference type="Proteomes" id="UP000001868"/>
    </source>
</evidence>
<evidence type="ECO:0000313" key="4">
    <source>
        <dbReference type="EMBL" id="ACG77252.1"/>
    </source>
</evidence>
<dbReference type="InterPro" id="IPR050400">
    <property type="entry name" value="Bact_Cytoskel_RodZ"/>
</dbReference>
<gene>
    <name evidence="4" type="ordered locus">PHZ_c0838</name>
</gene>
<evidence type="ECO:0000256" key="1">
    <source>
        <dbReference type="SAM" id="MobiDB-lite"/>
    </source>
</evidence>
<dbReference type="STRING" id="450851.PHZ_c0838"/>
<dbReference type="eggNOG" id="COG1426">
    <property type="taxonomic scope" value="Bacteria"/>
</dbReference>
<keyword evidence="2" id="KW-0812">Transmembrane</keyword>
<sequence length="343" mass="36047">MPLDTGQVDTGQVDIGQVDIGPLDTGPADLDLEEGNGVLNRDPLQSHASIGEALRAVRQDRGLTLDELAERTRVRRSYLEALEAMRLDALPSRPFTIGYIRAYALALGLDPEAAVERFKADEPVLDEPLRAPIGVPDERDPRVAAFIAGAVVIVVAIVLWNVAQRAMNASAPPPPKASEAQAWKLLAETRSGPVTLGPPLPAPVESTIPPLYETPGLAEAGPDGKGNDSAPANINDLSDAPLLDLTTLPATFTPKGKVYDSGNPQLGSLVTLQALNNAALIIRGTSGSVYFARQLAAGEAYKVPQLPGLTIDVSEPSDFQVFVAGQSKGVLPARQVLASKLAG</sequence>
<proteinExistence type="predicted"/>
<feature type="transmembrane region" description="Helical" evidence="2">
    <location>
        <begin position="143"/>
        <end position="163"/>
    </location>
</feature>
<dbReference type="Pfam" id="PF13413">
    <property type="entry name" value="HTH_25"/>
    <property type="match status" value="1"/>
</dbReference>
<dbReference type="SMART" id="SM00530">
    <property type="entry name" value="HTH_XRE"/>
    <property type="match status" value="1"/>
</dbReference>
<feature type="domain" description="HTH cro/C1-type" evidence="3">
    <location>
        <begin position="54"/>
        <end position="79"/>
    </location>
</feature>
<evidence type="ECO:0000256" key="2">
    <source>
        <dbReference type="SAM" id="Phobius"/>
    </source>
</evidence>
<dbReference type="RefSeq" id="WP_012521400.1">
    <property type="nucleotide sequence ID" value="NC_011144.1"/>
</dbReference>
<dbReference type="Gene3D" id="1.10.260.40">
    <property type="entry name" value="lambda repressor-like DNA-binding domains"/>
    <property type="match status" value="1"/>
</dbReference>